<accession>A0A4R1NPR8</accession>
<evidence type="ECO:0000313" key="2">
    <source>
        <dbReference type="Proteomes" id="UP000295673"/>
    </source>
</evidence>
<name>A0A4R1NPR8_9RHOB</name>
<keyword evidence="2" id="KW-1185">Reference proteome</keyword>
<organism evidence="1 2">
    <name type="scientific">Shimia isoporae</name>
    <dbReference type="NCBI Taxonomy" id="647720"/>
    <lineage>
        <taxon>Bacteria</taxon>
        <taxon>Pseudomonadati</taxon>
        <taxon>Pseudomonadota</taxon>
        <taxon>Alphaproteobacteria</taxon>
        <taxon>Rhodobacterales</taxon>
        <taxon>Roseobacteraceae</taxon>
    </lineage>
</organism>
<dbReference type="PROSITE" id="PS51257">
    <property type="entry name" value="PROKAR_LIPOPROTEIN"/>
    <property type="match status" value="1"/>
</dbReference>
<reference evidence="1 2" key="1">
    <citation type="submission" date="2019-03" db="EMBL/GenBank/DDBJ databases">
        <title>Genomic Encyclopedia of Archaeal and Bacterial Type Strains, Phase II (KMG-II): from individual species to whole genera.</title>
        <authorList>
            <person name="Goeker M."/>
        </authorList>
    </citation>
    <scope>NUCLEOTIDE SEQUENCE [LARGE SCALE GENOMIC DNA]</scope>
    <source>
        <strain evidence="1 2">DSM 26433</strain>
    </source>
</reference>
<dbReference type="Proteomes" id="UP000295673">
    <property type="component" value="Unassembled WGS sequence"/>
</dbReference>
<sequence length="111" mass="12521">MVARTLTLLLCASFALTACDRRKDDQFAFNGIYFKSTSDQVSKEVREHFEVNVKGANQDLKAAREAGRYEGTRYCIKEYGTSRIDWVVGPENEAVVPVDDVLRLEGICRPT</sequence>
<dbReference type="EMBL" id="SMGR01000001">
    <property type="protein sequence ID" value="TCL09849.1"/>
    <property type="molecule type" value="Genomic_DNA"/>
</dbReference>
<comment type="caution">
    <text evidence="1">The sequence shown here is derived from an EMBL/GenBank/DDBJ whole genome shotgun (WGS) entry which is preliminary data.</text>
</comment>
<dbReference type="OrthoDB" id="7659281at2"/>
<protein>
    <submittedName>
        <fullName evidence="1">Uncharacterized protein</fullName>
    </submittedName>
</protein>
<dbReference type="RefSeq" id="WP_132859848.1">
    <property type="nucleotide sequence ID" value="NZ_SMGR01000001.1"/>
</dbReference>
<proteinExistence type="predicted"/>
<gene>
    <name evidence="1" type="ORF">BXY66_1914</name>
</gene>
<evidence type="ECO:0000313" key="1">
    <source>
        <dbReference type="EMBL" id="TCL09849.1"/>
    </source>
</evidence>
<dbReference type="AlphaFoldDB" id="A0A4R1NPR8"/>